<dbReference type="Gene3D" id="2.120.10.30">
    <property type="entry name" value="TolB, C-terminal domain"/>
    <property type="match status" value="2"/>
</dbReference>
<gene>
    <name evidence="2" type="ORF">Pan44_48970</name>
</gene>
<dbReference type="AlphaFoldDB" id="A0A517SL41"/>
<evidence type="ECO:0000256" key="1">
    <source>
        <dbReference type="ARBA" id="ARBA00009820"/>
    </source>
</evidence>
<proteinExistence type="inferred from homology"/>
<dbReference type="InterPro" id="IPR011042">
    <property type="entry name" value="6-blade_b-propeller_TolB-like"/>
</dbReference>
<evidence type="ECO:0000313" key="2">
    <source>
        <dbReference type="EMBL" id="QDT56837.1"/>
    </source>
</evidence>
<reference evidence="2 3" key="1">
    <citation type="submission" date="2019-02" db="EMBL/GenBank/DDBJ databases">
        <title>Deep-cultivation of Planctomycetes and their phenomic and genomic characterization uncovers novel biology.</title>
        <authorList>
            <person name="Wiegand S."/>
            <person name="Jogler M."/>
            <person name="Boedeker C."/>
            <person name="Pinto D."/>
            <person name="Vollmers J."/>
            <person name="Rivas-Marin E."/>
            <person name="Kohn T."/>
            <person name="Peeters S.H."/>
            <person name="Heuer A."/>
            <person name="Rast P."/>
            <person name="Oberbeckmann S."/>
            <person name="Bunk B."/>
            <person name="Jeske O."/>
            <person name="Meyerdierks A."/>
            <person name="Storesund J.E."/>
            <person name="Kallscheuer N."/>
            <person name="Luecker S."/>
            <person name="Lage O.M."/>
            <person name="Pohl T."/>
            <person name="Merkel B.J."/>
            <person name="Hornburger P."/>
            <person name="Mueller R.-W."/>
            <person name="Bruemmer F."/>
            <person name="Labrenz M."/>
            <person name="Spormann A.M."/>
            <person name="Op den Camp H."/>
            <person name="Overmann J."/>
            <person name="Amann R."/>
            <person name="Jetten M.S.M."/>
            <person name="Mascher T."/>
            <person name="Medema M.H."/>
            <person name="Devos D.P."/>
            <person name="Kaster A.-K."/>
            <person name="Ovreas L."/>
            <person name="Rohde M."/>
            <person name="Galperin M.Y."/>
            <person name="Jogler C."/>
        </authorList>
    </citation>
    <scope>NUCLEOTIDE SEQUENCE [LARGE SCALE GENOMIC DNA]</scope>
    <source>
        <strain evidence="2 3">Pan44</strain>
    </source>
</reference>
<dbReference type="InParanoid" id="A0A517SL41"/>
<dbReference type="SUPFAM" id="SSF82171">
    <property type="entry name" value="DPP6 N-terminal domain-like"/>
    <property type="match status" value="1"/>
</dbReference>
<comment type="similarity">
    <text evidence="1">Belongs to the TolB family.</text>
</comment>
<evidence type="ECO:0000313" key="3">
    <source>
        <dbReference type="Proteomes" id="UP000315700"/>
    </source>
</evidence>
<dbReference type="EMBL" id="CP036271">
    <property type="protein sequence ID" value="QDT56837.1"/>
    <property type="molecule type" value="Genomic_DNA"/>
</dbReference>
<dbReference type="PANTHER" id="PTHR36842:SF1">
    <property type="entry name" value="PROTEIN TOLB"/>
    <property type="match status" value="1"/>
</dbReference>
<name>A0A517SL41_9PLAN</name>
<dbReference type="KEGG" id="ccos:Pan44_48970"/>
<accession>A0A517SL41</accession>
<sequence>MGELMTGCSILQAACRAVIWGIDQSGRWAIVLVVLCVSGSGAIQAQEDPAANPRPRGAVYELTVEPPVWKKLFDLPDNYRGNSPRVVGDGRRLAFDAWKKIEGETNSDSVVFMVDLDGKNLKQICRGAMPSPNPDGSRIACSRYAGTSGVWIMNTEGGDGELVDENGWGIQWSPDGASVAYRRGRNVVIRTVATGEERLLFPGAGSPFAVIYWNMSWSPDGRKLAMIAASDPGKDELVIVDTQGAEFGFVRRAAGKFVPSLSWNADKRPLVFPEKGSPYRMLEIDPLGTEEPRLIPGIPADCRATSASWSPDGSRLIVMCNSY</sequence>
<keyword evidence="3" id="KW-1185">Reference proteome</keyword>
<dbReference type="PANTHER" id="PTHR36842">
    <property type="entry name" value="PROTEIN TOLB HOMOLOG"/>
    <property type="match status" value="1"/>
</dbReference>
<dbReference type="InterPro" id="IPR011659">
    <property type="entry name" value="WD40"/>
</dbReference>
<dbReference type="Proteomes" id="UP000315700">
    <property type="component" value="Chromosome"/>
</dbReference>
<dbReference type="Pfam" id="PF07676">
    <property type="entry name" value="PD40"/>
    <property type="match status" value="1"/>
</dbReference>
<protein>
    <submittedName>
        <fullName evidence="2">Translocation protein TolB</fullName>
    </submittedName>
</protein>
<dbReference type="OrthoDB" id="269409at2"/>
<organism evidence="2 3">
    <name type="scientific">Caulifigura coniformis</name>
    <dbReference type="NCBI Taxonomy" id="2527983"/>
    <lineage>
        <taxon>Bacteria</taxon>
        <taxon>Pseudomonadati</taxon>
        <taxon>Planctomycetota</taxon>
        <taxon>Planctomycetia</taxon>
        <taxon>Planctomycetales</taxon>
        <taxon>Planctomycetaceae</taxon>
        <taxon>Caulifigura</taxon>
    </lineage>
</organism>